<protein>
    <submittedName>
        <fullName evidence="1">Uncharacterized protein</fullName>
    </submittedName>
</protein>
<proteinExistence type="predicted"/>
<name>A0A0N0GCX4_PSESX</name>
<dbReference type="Proteomes" id="UP000037891">
    <property type="component" value="Unassembled WGS sequence"/>
</dbReference>
<reference evidence="1 2" key="2">
    <citation type="submission" date="2015-10" db="EMBL/GenBank/DDBJ databases">
        <title>Comparative genomics and high-throughput reverse genetic screens identify a new phytobacterial MAMP and an Arabidopsis receptor required for immune elicitation.</title>
        <authorList>
            <person name="Mott G.A."/>
            <person name="Thakur S."/>
            <person name="Wang P.W."/>
            <person name="Desveaux D."/>
            <person name="Guttman D.S."/>
        </authorList>
    </citation>
    <scope>NUCLEOTIDE SEQUENCE [LARGE SCALE GENOMIC DNA]</scope>
    <source>
        <strain evidence="1 2">0788_9</strain>
    </source>
</reference>
<gene>
    <name evidence="1" type="ORF">ABJ99_2514</name>
</gene>
<organism evidence="1 2">
    <name type="scientific">Pseudomonas syringae pv. cilantro</name>
    <dbReference type="NCBI Taxonomy" id="81035"/>
    <lineage>
        <taxon>Bacteria</taxon>
        <taxon>Pseudomonadati</taxon>
        <taxon>Pseudomonadota</taxon>
        <taxon>Gammaproteobacteria</taxon>
        <taxon>Pseudomonadales</taxon>
        <taxon>Pseudomonadaceae</taxon>
        <taxon>Pseudomonas</taxon>
        <taxon>Pseudomonas syringae</taxon>
    </lineage>
</organism>
<reference evidence="1 2" key="1">
    <citation type="submission" date="2015-07" db="EMBL/GenBank/DDBJ databases">
        <authorList>
            <person name="Noorani M."/>
        </authorList>
    </citation>
    <scope>NUCLEOTIDE SEQUENCE [LARGE SCALE GENOMIC DNA]</scope>
    <source>
        <strain evidence="1 2">0788_9</strain>
    </source>
</reference>
<dbReference type="AlphaFoldDB" id="A0A0N0GCX4"/>
<evidence type="ECO:0000313" key="2">
    <source>
        <dbReference type="Proteomes" id="UP000037891"/>
    </source>
</evidence>
<dbReference type="EMBL" id="LGLN01000081">
    <property type="protein sequence ID" value="KPC25365.1"/>
    <property type="molecule type" value="Genomic_DNA"/>
</dbReference>
<comment type="caution">
    <text evidence="1">The sequence shown here is derived from an EMBL/GenBank/DDBJ whole genome shotgun (WGS) entry which is preliminary data.</text>
</comment>
<accession>A0A0N0GCX4</accession>
<sequence length="56" mass="6410">MRGYSGTGLGHRHSTPNEWSCRFPGLPFSEFRLSFHATGQAVVRQLFGQQLRYLRA</sequence>
<evidence type="ECO:0000313" key="1">
    <source>
        <dbReference type="EMBL" id="KPC25365.1"/>
    </source>
</evidence>